<dbReference type="NCBIfam" id="NF041285">
    <property type="entry name" value="ABC_SBP_TrpX"/>
    <property type="match status" value="1"/>
</dbReference>
<dbReference type="InterPro" id="IPR028082">
    <property type="entry name" value="Peripla_BP_I"/>
</dbReference>
<name>A0ABV8CX82_9STRE</name>
<dbReference type="RefSeq" id="WP_380426985.1">
    <property type="nucleotide sequence ID" value="NZ_JBHRZV010000049.1"/>
</dbReference>
<proteinExistence type="predicted"/>
<evidence type="ECO:0000313" key="1">
    <source>
        <dbReference type="EMBL" id="MFC3928446.1"/>
    </source>
</evidence>
<dbReference type="PANTHER" id="PTHR35271">
    <property type="entry name" value="ABC TRANSPORTER, SUBSTRATE-BINDING LIPOPROTEIN-RELATED"/>
    <property type="match status" value="1"/>
</dbReference>
<evidence type="ECO:0000313" key="2">
    <source>
        <dbReference type="Proteomes" id="UP001595807"/>
    </source>
</evidence>
<comment type="caution">
    <text evidence="1">The sequence shown here is derived from an EMBL/GenBank/DDBJ whole genome shotgun (WGS) entry which is preliminary data.</text>
</comment>
<sequence length="332" mass="34845">MKNKGLLAVLAAIVILVCGAVFFQNKGTEDATTTKENTIKKVGVLQFVTHEALDEIYRGIQDGLAEAGYSGDNVEIDFLNSEADQSKVQTMSQQLVSNGNDVLIGIATPAAQGLASATSDIPVIMGAVTDPVGANLVSDLKHPDKNITGVSDVTPIDKQVELMQELTPNVKTVGVIYSSSEDNSASQVAEFKELAAKAGYTVEEYSVPSTNEIATSMSVMVGKVDAIWLPLDNTVASAFSTVVQAAKEKKIPIYTSVQTMVEEGGLASVAIDQYQLGVSTGKMAARILAGQTVAENPVEVVTEGSPVINIKVAAELGLTVPDSLLKDAQVVE</sequence>
<dbReference type="EMBL" id="JBHRZV010000049">
    <property type="protein sequence ID" value="MFC3928446.1"/>
    <property type="molecule type" value="Genomic_DNA"/>
</dbReference>
<dbReference type="Pfam" id="PF04392">
    <property type="entry name" value="ABC_sub_bind"/>
    <property type="match status" value="1"/>
</dbReference>
<reference evidence="2" key="1">
    <citation type="journal article" date="2019" name="Int. J. Syst. Evol. Microbiol.">
        <title>The Global Catalogue of Microorganisms (GCM) 10K type strain sequencing project: providing services to taxonomists for standard genome sequencing and annotation.</title>
        <authorList>
            <consortium name="The Broad Institute Genomics Platform"/>
            <consortium name="The Broad Institute Genome Sequencing Center for Infectious Disease"/>
            <person name="Wu L."/>
            <person name="Ma J."/>
        </authorList>
    </citation>
    <scope>NUCLEOTIDE SEQUENCE [LARGE SCALE GENOMIC DNA]</scope>
    <source>
        <strain evidence="2">CCUG 67170</strain>
    </source>
</reference>
<dbReference type="PANTHER" id="PTHR35271:SF1">
    <property type="entry name" value="ABC TRANSPORTER, SUBSTRATE-BINDING LIPOPROTEIN"/>
    <property type="match status" value="1"/>
</dbReference>
<dbReference type="Gene3D" id="3.40.50.2300">
    <property type="match status" value="2"/>
</dbReference>
<organism evidence="1 2">
    <name type="scientific">Streptococcus caprae</name>
    <dbReference type="NCBI Taxonomy" id="1640501"/>
    <lineage>
        <taxon>Bacteria</taxon>
        <taxon>Bacillati</taxon>
        <taxon>Bacillota</taxon>
        <taxon>Bacilli</taxon>
        <taxon>Lactobacillales</taxon>
        <taxon>Streptococcaceae</taxon>
        <taxon>Streptococcus</taxon>
    </lineage>
</organism>
<dbReference type="InterPro" id="IPR007487">
    <property type="entry name" value="ABC_transpt-TYRBP-like"/>
</dbReference>
<dbReference type="SUPFAM" id="SSF53822">
    <property type="entry name" value="Periplasmic binding protein-like I"/>
    <property type="match status" value="1"/>
</dbReference>
<dbReference type="InterPro" id="IPR047776">
    <property type="entry name" value="ABC_SBP_TrpX-like"/>
</dbReference>
<dbReference type="Proteomes" id="UP001595807">
    <property type="component" value="Unassembled WGS sequence"/>
</dbReference>
<keyword evidence="2" id="KW-1185">Reference proteome</keyword>
<protein>
    <submittedName>
        <fullName evidence="1">Tryptophan ABC transporter substrate-binding protein</fullName>
    </submittedName>
</protein>
<dbReference type="CDD" id="cd06325">
    <property type="entry name" value="PBP1_ABC_unchar_transporter"/>
    <property type="match status" value="1"/>
</dbReference>
<gene>
    <name evidence="1" type="primary">trpX</name>
    <name evidence="1" type="ORF">ACFORF_07700</name>
</gene>
<accession>A0ABV8CX82</accession>